<name>A0A1B7L3R9_9ENTR</name>
<dbReference type="Proteomes" id="UP000078225">
    <property type="component" value="Unassembled WGS sequence"/>
</dbReference>
<sequence>MITPLTTTAGSPFSPVAGEARPQNLAEAANQFEAMFLRTLLSQMRSASTALTQDSLFNSKQQTLLRELYDDQLANHLAAQGSAGISRLILAQLDGQNPPAT</sequence>
<dbReference type="EMBL" id="LYRP01000012">
    <property type="protein sequence ID" value="OAT76928.1"/>
    <property type="molecule type" value="Genomic_DNA"/>
</dbReference>
<dbReference type="GO" id="GO:0044781">
    <property type="term" value="P:bacterial-type flagellum organization"/>
    <property type="evidence" value="ECO:0007669"/>
    <property type="project" value="UniProtKB-KW"/>
</dbReference>
<evidence type="ECO:0000259" key="2">
    <source>
        <dbReference type="Pfam" id="PF10135"/>
    </source>
</evidence>
<reference evidence="4" key="1">
    <citation type="submission" date="2016-05" db="EMBL/GenBank/DDBJ databases">
        <authorList>
            <person name="Behera P."/>
            <person name="Vaishampayan P."/>
            <person name="Singh N."/>
            <person name="Raina V."/>
            <person name="Suar M."/>
            <person name="Pattnaik A."/>
            <person name="Rastogi G."/>
        </authorList>
    </citation>
    <scope>NUCLEOTIDE SEQUENCE [LARGE SCALE GENOMIC DNA]</scope>
    <source>
        <strain evidence="4">MP23</strain>
    </source>
</reference>
<evidence type="ECO:0000256" key="1">
    <source>
        <dbReference type="ARBA" id="ARBA00022795"/>
    </source>
</evidence>
<dbReference type="InterPro" id="IPR019301">
    <property type="entry name" value="Flagellar_prot_FlgJ_N"/>
</dbReference>
<dbReference type="RefSeq" id="WP_064597397.1">
    <property type="nucleotide sequence ID" value="NZ_CP134782.1"/>
</dbReference>
<organism evidence="3 4">
    <name type="scientific">Mangrovibacter phragmitis</name>
    <dbReference type="NCBI Taxonomy" id="1691903"/>
    <lineage>
        <taxon>Bacteria</taxon>
        <taxon>Pseudomonadati</taxon>
        <taxon>Pseudomonadota</taxon>
        <taxon>Gammaproteobacteria</taxon>
        <taxon>Enterobacterales</taxon>
        <taxon>Enterobacteriaceae</taxon>
        <taxon>Mangrovibacter</taxon>
    </lineage>
</organism>
<feature type="domain" description="Flagellar protein FlgJ N-terminal" evidence="2">
    <location>
        <begin position="43"/>
        <end position="92"/>
    </location>
</feature>
<proteinExistence type="predicted"/>
<comment type="caution">
    <text evidence="3">The sequence shown here is derived from an EMBL/GenBank/DDBJ whole genome shotgun (WGS) entry which is preliminary data.</text>
</comment>
<dbReference type="Pfam" id="PF10135">
    <property type="entry name" value="Rod-binding"/>
    <property type="match status" value="1"/>
</dbReference>
<dbReference type="AlphaFoldDB" id="A0A1B7L3R9"/>
<gene>
    <name evidence="3" type="ORF">A9B99_06325</name>
</gene>
<keyword evidence="4" id="KW-1185">Reference proteome</keyword>
<evidence type="ECO:0000313" key="3">
    <source>
        <dbReference type="EMBL" id="OAT76928.1"/>
    </source>
</evidence>
<accession>A0A1B7L3R9</accession>
<evidence type="ECO:0000313" key="4">
    <source>
        <dbReference type="Proteomes" id="UP000078225"/>
    </source>
</evidence>
<keyword evidence="1" id="KW-1005">Bacterial flagellum biogenesis</keyword>
<dbReference type="OrthoDB" id="5767686at2"/>
<protein>
    <recommendedName>
        <fullName evidence="2">Flagellar protein FlgJ N-terminal domain-containing protein</fullName>
    </recommendedName>
</protein>
<dbReference type="STRING" id="1691903.A9B99_06325"/>